<accession>A0A0E9SF87</accession>
<reference evidence="1" key="2">
    <citation type="journal article" date="2015" name="Fish Shellfish Immunol.">
        <title>Early steps in the European eel (Anguilla anguilla)-Vibrio vulnificus interaction in the gills: Role of the RtxA13 toxin.</title>
        <authorList>
            <person name="Callol A."/>
            <person name="Pajuelo D."/>
            <person name="Ebbesson L."/>
            <person name="Teles M."/>
            <person name="MacKenzie S."/>
            <person name="Amaro C."/>
        </authorList>
    </citation>
    <scope>NUCLEOTIDE SEQUENCE</scope>
</reference>
<name>A0A0E9SF87_ANGAN</name>
<dbReference type="EMBL" id="GBXM01068675">
    <property type="protein sequence ID" value="JAH39902.1"/>
    <property type="molecule type" value="Transcribed_RNA"/>
</dbReference>
<proteinExistence type="predicted"/>
<protein>
    <submittedName>
        <fullName evidence="1">Uncharacterized protein</fullName>
    </submittedName>
</protein>
<organism evidence="1">
    <name type="scientific">Anguilla anguilla</name>
    <name type="common">European freshwater eel</name>
    <name type="synonym">Muraena anguilla</name>
    <dbReference type="NCBI Taxonomy" id="7936"/>
    <lineage>
        <taxon>Eukaryota</taxon>
        <taxon>Metazoa</taxon>
        <taxon>Chordata</taxon>
        <taxon>Craniata</taxon>
        <taxon>Vertebrata</taxon>
        <taxon>Euteleostomi</taxon>
        <taxon>Actinopterygii</taxon>
        <taxon>Neopterygii</taxon>
        <taxon>Teleostei</taxon>
        <taxon>Anguilliformes</taxon>
        <taxon>Anguillidae</taxon>
        <taxon>Anguilla</taxon>
    </lineage>
</organism>
<evidence type="ECO:0000313" key="1">
    <source>
        <dbReference type="EMBL" id="JAH39902.1"/>
    </source>
</evidence>
<sequence length="22" mass="2585">MFPTQALLNNTRLLIYFYPLGV</sequence>
<reference evidence="1" key="1">
    <citation type="submission" date="2014-11" db="EMBL/GenBank/DDBJ databases">
        <authorList>
            <person name="Amaro Gonzalez C."/>
        </authorList>
    </citation>
    <scope>NUCLEOTIDE SEQUENCE</scope>
</reference>
<dbReference type="AlphaFoldDB" id="A0A0E9SF87"/>